<evidence type="ECO:0000313" key="2">
    <source>
        <dbReference type="EMBL" id="CAE8711453.1"/>
    </source>
</evidence>
<gene>
    <name evidence="2" type="ORF">PGLA2088_LOCUS36481</name>
</gene>
<evidence type="ECO:0000313" key="3">
    <source>
        <dbReference type="Proteomes" id="UP000626109"/>
    </source>
</evidence>
<name>A0A813KTH6_POLGL</name>
<protein>
    <submittedName>
        <fullName evidence="2">Uncharacterized protein</fullName>
    </submittedName>
</protein>
<comment type="caution">
    <text evidence="2">The sequence shown here is derived from an EMBL/GenBank/DDBJ whole genome shotgun (WGS) entry which is preliminary data.</text>
</comment>
<dbReference type="EMBL" id="CAJNNW010032164">
    <property type="protein sequence ID" value="CAE8711453.1"/>
    <property type="molecule type" value="Genomic_DNA"/>
</dbReference>
<dbReference type="AlphaFoldDB" id="A0A813KTH6"/>
<evidence type="ECO:0000256" key="1">
    <source>
        <dbReference type="SAM" id="MobiDB-lite"/>
    </source>
</evidence>
<dbReference type="Proteomes" id="UP000626109">
    <property type="component" value="Unassembled WGS sequence"/>
</dbReference>
<reference evidence="2" key="1">
    <citation type="submission" date="2021-02" db="EMBL/GenBank/DDBJ databases">
        <authorList>
            <person name="Dougan E. K."/>
            <person name="Rhodes N."/>
            <person name="Thang M."/>
            <person name="Chan C."/>
        </authorList>
    </citation>
    <scope>NUCLEOTIDE SEQUENCE</scope>
</reference>
<accession>A0A813KTH6</accession>
<feature type="region of interest" description="Disordered" evidence="1">
    <location>
        <begin position="678"/>
        <end position="699"/>
    </location>
</feature>
<sequence length="744" mass="74974">MAAAVCGASLDLFLASAARLPRTLGRGRGQPAQTAAAAAHLISQAEPLLVAHPERAAEIALAVGRIGQLAPETSLVAPFARAYAELAAERLPKPGATWSRVQAREALAAYVALEGLGSSAGVAVLPLAARAAEGAALLEASELVAALARLAAASSSSSPAGRAAAGSALAAASADVAAALQRPLVEKAAALVHLSGPDLCSAAVGLARSPFLMPEAASAVAAALSGRLAELPAPALWDLSRASAELLARLHGEGAGAETAELRALLGEALPLLAASTQSALLALAPGAAGSSGGSAEAVLVLSGLARLAAVFPPESAGAEALRIQILQPNSQALLAAACEDQTLERLELFGPLLCLAGGEAWAGLLRHLALEGLTRLQSGEENAVRTVTILEWVAAADEREAAPPSAGGALAPAFPAFFDFAFEELLRRLPELPPGGPHLRRVVRLLGQAHLERPDLLGDMAAAAASAARSLEAGPSSTPPRLSDIALQLSAFAALYVRLAGIVSARSSEEGQEALKSLAAVFEESSAACQDLVLPKGDKGSQGSAAADDAACLALSAFAQAVCRSPASVAPAARRRLIEAGLQLLDALCCNWSIVTKEKGLSPQQAQIFVTALRGFCAEKGAPPPPASSLELLDGLVSHASAAAPVNREARLCLAVLGELAADPNCPASLRALLPKPQAAEGDQNRRDASGSGAARNAAQERLRAAMAAANGARVAAATGEGMGPPPTGSRAVPGFLRRLFGL</sequence>
<organism evidence="2 3">
    <name type="scientific">Polarella glacialis</name>
    <name type="common">Dinoflagellate</name>
    <dbReference type="NCBI Taxonomy" id="89957"/>
    <lineage>
        <taxon>Eukaryota</taxon>
        <taxon>Sar</taxon>
        <taxon>Alveolata</taxon>
        <taxon>Dinophyceae</taxon>
        <taxon>Suessiales</taxon>
        <taxon>Suessiaceae</taxon>
        <taxon>Polarella</taxon>
    </lineage>
</organism>
<proteinExistence type="predicted"/>